<evidence type="ECO:0000313" key="1">
    <source>
        <dbReference type="EMBL" id="CAH1987921.1"/>
    </source>
</evidence>
<gene>
    <name evidence="1" type="ORF">ACAOBT_LOCUS18162</name>
</gene>
<proteinExistence type="predicted"/>
<reference evidence="1" key="1">
    <citation type="submission" date="2022-03" db="EMBL/GenBank/DDBJ databases">
        <authorList>
            <person name="Sayadi A."/>
        </authorList>
    </citation>
    <scope>NUCLEOTIDE SEQUENCE</scope>
</reference>
<evidence type="ECO:0000313" key="2">
    <source>
        <dbReference type="Proteomes" id="UP001152888"/>
    </source>
</evidence>
<name>A0A9P0L052_ACAOB</name>
<dbReference type="Proteomes" id="UP001152888">
    <property type="component" value="Unassembled WGS sequence"/>
</dbReference>
<dbReference type="EMBL" id="CAKOFQ010007032">
    <property type="protein sequence ID" value="CAH1987921.1"/>
    <property type="molecule type" value="Genomic_DNA"/>
</dbReference>
<organism evidence="1 2">
    <name type="scientific">Acanthoscelides obtectus</name>
    <name type="common">Bean weevil</name>
    <name type="synonym">Bruchus obtectus</name>
    <dbReference type="NCBI Taxonomy" id="200917"/>
    <lineage>
        <taxon>Eukaryota</taxon>
        <taxon>Metazoa</taxon>
        <taxon>Ecdysozoa</taxon>
        <taxon>Arthropoda</taxon>
        <taxon>Hexapoda</taxon>
        <taxon>Insecta</taxon>
        <taxon>Pterygota</taxon>
        <taxon>Neoptera</taxon>
        <taxon>Endopterygota</taxon>
        <taxon>Coleoptera</taxon>
        <taxon>Polyphaga</taxon>
        <taxon>Cucujiformia</taxon>
        <taxon>Chrysomeloidea</taxon>
        <taxon>Chrysomelidae</taxon>
        <taxon>Bruchinae</taxon>
        <taxon>Bruchini</taxon>
        <taxon>Acanthoscelides</taxon>
    </lineage>
</organism>
<accession>A0A9P0L052</accession>
<sequence length="106" mass="11712">MANSVPIKPVISTVSGITAQPEGEMDALLLGRTRDLLNVRKLVNTLREAAENQANGKEEQDVFITEIVENTGKRKITQCAEPATKKLRLWINSKPASNINRDSKLN</sequence>
<protein>
    <submittedName>
        <fullName evidence="1">Uncharacterized protein</fullName>
    </submittedName>
</protein>
<dbReference type="AlphaFoldDB" id="A0A9P0L052"/>
<keyword evidence="2" id="KW-1185">Reference proteome</keyword>
<comment type="caution">
    <text evidence="1">The sequence shown here is derived from an EMBL/GenBank/DDBJ whole genome shotgun (WGS) entry which is preliminary data.</text>
</comment>
<dbReference type="OrthoDB" id="6781942at2759"/>